<dbReference type="EMBL" id="FJOG01000037">
    <property type="protein sequence ID" value="CZR66482.1"/>
    <property type="molecule type" value="Genomic_DNA"/>
</dbReference>
<keyword evidence="3" id="KW-1185">Reference proteome</keyword>
<sequence>MQLQVLNLFLWICCIFFETTVASPINNTLSTTTPLPLPLNHTHSTPIKRQDLSTIFLGDYCTHPTFGTTVRQNDPNWCLIVSQTDYPYRAGNQNRYDEQTFYLFRNTCELIGYATGIYQGDGERYAFDSELPQVLVVETSQTSAGVHPHIFYGAGGNNLPECWHPDNGVSPPQYVCKLWFQCHCDGENGFC</sequence>
<accession>A0A1L7XN73</accession>
<dbReference type="AlphaFoldDB" id="A0A1L7XN73"/>
<organism evidence="2 3">
    <name type="scientific">Phialocephala subalpina</name>
    <dbReference type="NCBI Taxonomy" id="576137"/>
    <lineage>
        <taxon>Eukaryota</taxon>
        <taxon>Fungi</taxon>
        <taxon>Dikarya</taxon>
        <taxon>Ascomycota</taxon>
        <taxon>Pezizomycotina</taxon>
        <taxon>Leotiomycetes</taxon>
        <taxon>Helotiales</taxon>
        <taxon>Mollisiaceae</taxon>
        <taxon>Phialocephala</taxon>
        <taxon>Phialocephala fortinii species complex</taxon>
    </lineage>
</organism>
<protein>
    <submittedName>
        <fullName evidence="2">Uncharacterized protein</fullName>
    </submittedName>
</protein>
<dbReference type="OrthoDB" id="3549235at2759"/>
<feature type="signal peptide" evidence="1">
    <location>
        <begin position="1"/>
        <end position="22"/>
    </location>
</feature>
<name>A0A1L7XN73_9HELO</name>
<feature type="chain" id="PRO_5012634584" evidence="1">
    <location>
        <begin position="23"/>
        <end position="191"/>
    </location>
</feature>
<gene>
    <name evidence="2" type="ORF">PAC_16383</name>
</gene>
<evidence type="ECO:0000313" key="2">
    <source>
        <dbReference type="EMBL" id="CZR66482.1"/>
    </source>
</evidence>
<keyword evidence="1" id="KW-0732">Signal</keyword>
<reference evidence="2 3" key="1">
    <citation type="submission" date="2016-03" db="EMBL/GenBank/DDBJ databases">
        <authorList>
            <person name="Ploux O."/>
        </authorList>
    </citation>
    <scope>NUCLEOTIDE SEQUENCE [LARGE SCALE GENOMIC DNA]</scope>
    <source>
        <strain evidence="2 3">UAMH 11012</strain>
    </source>
</reference>
<proteinExistence type="predicted"/>
<evidence type="ECO:0000256" key="1">
    <source>
        <dbReference type="SAM" id="SignalP"/>
    </source>
</evidence>
<evidence type="ECO:0000313" key="3">
    <source>
        <dbReference type="Proteomes" id="UP000184330"/>
    </source>
</evidence>
<dbReference type="Proteomes" id="UP000184330">
    <property type="component" value="Unassembled WGS sequence"/>
</dbReference>